<dbReference type="InterPro" id="IPR045063">
    <property type="entry name" value="Dynamin_N"/>
</dbReference>
<dbReference type="SUPFAM" id="SSF52540">
    <property type="entry name" value="P-loop containing nucleoside triphosphate hydrolases"/>
    <property type="match status" value="1"/>
</dbReference>
<feature type="domain" description="GED" evidence="4">
    <location>
        <begin position="674"/>
        <end position="767"/>
    </location>
</feature>
<dbReference type="GO" id="GO:0016020">
    <property type="term" value="C:membrane"/>
    <property type="evidence" value="ECO:0007669"/>
    <property type="project" value="TreeGrafter"/>
</dbReference>
<dbReference type="GO" id="GO:0005874">
    <property type="term" value="C:microtubule"/>
    <property type="evidence" value="ECO:0007669"/>
    <property type="project" value="TreeGrafter"/>
</dbReference>
<reference evidence="6 7" key="1">
    <citation type="submission" date="2019-10" db="EMBL/GenBank/DDBJ databases">
        <authorList>
            <person name="Palmer J.M."/>
        </authorList>
    </citation>
    <scope>NUCLEOTIDE SEQUENCE [LARGE SCALE GENOMIC DNA]</scope>
    <source>
        <strain evidence="6 7">TWF694</strain>
    </source>
</reference>
<dbReference type="AlphaFoldDB" id="A0AAV9XKE7"/>
<evidence type="ECO:0000256" key="1">
    <source>
        <dbReference type="ARBA" id="ARBA00022741"/>
    </source>
</evidence>
<organism evidence="6 7">
    <name type="scientific">Orbilia ellipsospora</name>
    <dbReference type="NCBI Taxonomy" id="2528407"/>
    <lineage>
        <taxon>Eukaryota</taxon>
        <taxon>Fungi</taxon>
        <taxon>Dikarya</taxon>
        <taxon>Ascomycota</taxon>
        <taxon>Pezizomycotina</taxon>
        <taxon>Orbiliomycetes</taxon>
        <taxon>Orbiliales</taxon>
        <taxon>Orbiliaceae</taxon>
        <taxon>Orbilia</taxon>
    </lineage>
</organism>
<dbReference type="Pfam" id="PF01031">
    <property type="entry name" value="Dynamin_M"/>
    <property type="match status" value="1"/>
</dbReference>
<proteinExistence type="predicted"/>
<comment type="caution">
    <text evidence="6">The sequence shown here is derived from an EMBL/GenBank/DDBJ whole genome shotgun (WGS) entry which is preliminary data.</text>
</comment>
<dbReference type="PROSITE" id="PS51718">
    <property type="entry name" value="G_DYNAMIN_2"/>
    <property type="match status" value="1"/>
</dbReference>
<dbReference type="InterPro" id="IPR027417">
    <property type="entry name" value="P-loop_NTPase"/>
</dbReference>
<accession>A0AAV9XKE7</accession>
<dbReference type="PANTHER" id="PTHR11566">
    <property type="entry name" value="DYNAMIN"/>
    <property type="match status" value="1"/>
</dbReference>
<keyword evidence="7" id="KW-1185">Reference proteome</keyword>
<dbReference type="PANTHER" id="PTHR11566:SF21">
    <property type="entry name" value="DYNAMIN RELATED PROTEIN 1, ISOFORM A"/>
    <property type="match status" value="1"/>
</dbReference>
<protein>
    <submittedName>
        <fullName evidence="6">Uncharacterized protein</fullName>
    </submittedName>
</protein>
<dbReference type="GO" id="GO:0005739">
    <property type="term" value="C:mitochondrion"/>
    <property type="evidence" value="ECO:0007669"/>
    <property type="project" value="TreeGrafter"/>
</dbReference>
<dbReference type="InterPro" id="IPR000375">
    <property type="entry name" value="Dynamin_stalk"/>
</dbReference>
<dbReference type="GO" id="GO:0003924">
    <property type="term" value="F:GTPase activity"/>
    <property type="evidence" value="ECO:0007669"/>
    <property type="project" value="InterPro"/>
</dbReference>
<feature type="region of interest" description="Disordered" evidence="3">
    <location>
        <begin position="427"/>
        <end position="454"/>
    </location>
</feature>
<dbReference type="GO" id="GO:0048312">
    <property type="term" value="P:intracellular distribution of mitochondria"/>
    <property type="evidence" value="ECO:0007669"/>
    <property type="project" value="TreeGrafter"/>
</dbReference>
<evidence type="ECO:0000313" key="6">
    <source>
        <dbReference type="EMBL" id="KAK6542560.1"/>
    </source>
</evidence>
<evidence type="ECO:0000256" key="3">
    <source>
        <dbReference type="SAM" id="MobiDB-lite"/>
    </source>
</evidence>
<dbReference type="Gene3D" id="3.40.50.300">
    <property type="entry name" value="P-loop containing nucleotide triphosphate hydrolases"/>
    <property type="match status" value="1"/>
</dbReference>
<keyword evidence="1" id="KW-0547">Nucleotide-binding</keyword>
<dbReference type="Pfam" id="PF00350">
    <property type="entry name" value="Dynamin_N"/>
    <property type="match status" value="1"/>
</dbReference>
<gene>
    <name evidence="6" type="ORF">TWF694_006508</name>
</gene>
<dbReference type="PRINTS" id="PR00195">
    <property type="entry name" value="DYNAMIN"/>
</dbReference>
<dbReference type="EMBL" id="JAVHJO010000002">
    <property type="protein sequence ID" value="KAK6542560.1"/>
    <property type="molecule type" value="Genomic_DNA"/>
</dbReference>
<dbReference type="GO" id="GO:0005525">
    <property type="term" value="F:GTP binding"/>
    <property type="evidence" value="ECO:0007669"/>
    <property type="project" value="InterPro"/>
</dbReference>
<dbReference type="CDD" id="cd08771">
    <property type="entry name" value="DLP_1"/>
    <property type="match status" value="1"/>
</dbReference>
<dbReference type="GO" id="GO:0000266">
    <property type="term" value="P:mitochondrial fission"/>
    <property type="evidence" value="ECO:0007669"/>
    <property type="project" value="TreeGrafter"/>
</dbReference>
<dbReference type="InterPro" id="IPR030381">
    <property type="entry name" value="G_DYNAMIN_dom"/>
</dbReference>
<evidence type="ECO:0000259" key="5">
    <source>
        <dbReference type="PROSITE" id="PS51718"/>
    </source>
</evidence>
<dbReference type="PROSITE" id="PS51388">
    <property type="entry name" value="GED"/>
    <property type="match status" value="1"/>
</dbReference>
<feature type="domain" description="Dynamin-type G" evidence="5">
    <location>
        <begin position="38"/>
        <end position="345"/>
    </location>
</feature>
<dbReference type="GO" id="GO:0016559">
    <property type="term" value="P:peroxisome fission"/>
    <property type="evidence" value="ECO:0007669"/>
    <property type="project" value="TreeGrafter"/>
</dbReference>
<dbReference type="GO" id="GO:0008017">
    <property type="term" value="F:microtubule binding"/>
    <property type="evidence" value="ECO:0007669"/>
    <property type="project" value="TreeGrafter"/>
</dbReference>
<sequence>MESMINEQFFANIGIDSEGSRSKLLDAIDKIRDLGVDGISLPQIVALGDQNCGKSSLLESMSGISFPIKDGLCTRFAIRIVLRRTDTPAVAAIVYASIKPGPTSQRNPTICERLKTFQYECKASDFGVNEFRDVIDEASKLMGIGAGGGSRRDSSGGNRFSNDILEIKLSANYLPHLTIMDVPGLFSNPNINQTEEDEKLVREMIESYIREPETIIMAVMSAKVDLINQPIFKLARGQGEFGDPHGIRTVGVITKCDELAEGGEDSVLDIVANKNNELRYGWFVVKNRSKNDVLNNVTLEQRQKSEIRFFSKKPWNKIDKERVGVQKLNARLTKLLCDRIRSELPEILHKIKQISMNSEDQLKRLSDTRKDAMSQRLYLIEIAMNYKDQVKDWLAGRTPRKDVESSHPVMILFHIYSSIEKFRTTIRQEGPSRPFDKKKTGSSGDCDEVQGEAGVGGPADIYDMIREERDGCPARQLEGTTNYVVIENLFQKLASNWRPCAEAHVERSIKAIQAFHSEILNEVVPDNAVRARLDLWIEIEFSQRIEAARAELEKNIDDELEGGLHTDDPRFLKNLRESIRKRIQIGLAGNKADTADSQALLENVIEVFASSNAITRTVFNILKVARANSSGVVDADADTDAETGTPNLAGSVTQLSKETTASFDPISETVEADIEAIHDLLEAYYPIALERFISNVNKQVVFRELLGKNGPLSLLNPTYISRLSDIELQGIAKEDHQVATQRSKLELDLKRAKEAKGILQASSDVISTVFEAEHIAT</sequence>
<keyword evidence="2" id="KW-0342">GTP-binding</keyword>
<evidence type="ECO:0000259" key="4">
    <source>
        <dbReference type="PROSITE" id="PS51388"/>
    </source>
</evidence>
<evidence type="ECO:0000256" key="2">
    <source>
        <dbReference type="ARBA" id="ARBA00023134"/>
    </source>
</evidence>
<dbReference type="InterPro" id="IPR022812">
    <property type="entry name" value="Dynamin"/>
</dbReference>
<dbReference type="Proteomes" id="UP001365542">
    <property type="component" value="Unassembled WGS sequence"/>
</dbReference>
<dbReference type="SMART" id="SM00053">
    <property type="entry name" value="DYNc"/>
    <property type="match status" value="1"/>
</dbReference>
<name>A0AAV9XKE7_9PEZI</name>
<dbReference type="InterPro" id="IPR001401">
    <property type="entry name" value="Dynamin_GTPase"/>
</dbReference>
<dbReference type="InterPro" id="IPR020850">
    <property type="entry name" value="GED_dom"/>
</dbReference>
<dbReference type="GO" id="GO:0006897">
    <property type="term" value="P:endocytosis"/>
    <property type="evidence" value="ECO:0007669"/>
    <property type="project" value="TreeGrafter"/>
</dbReference>
<evidence type="ECO:0000313" key="7">
    <source>
        <dbReference type="Proteomes" id="UP001365542"/>
    </source>
</evidence>